<feature type="region of interest" description="Disordered" evidence="1">
    <location>
        <begin position="111"/>
        <end position="131"/>
    </location>
</feature>
<gene>
    <name evidence="2" type="ORF">Tco_0652797</name>
</gene>
<reference evidence="2" key="1">
    <citation type="journal article" date="2022" name="Int. J. Mol. Sci.">
        <title>Draft Genome of Tanacetum Coccineum: Genomic Comparison of Closely Related Tanacetum-Family Plants.</title>
        <authorList>
            <person name="Yamashiro T."/>
            <person name="Shiraishi A."/>
            <person name="Nakayama K."/>
            <person name="Satake H."/>
        </authorList>
    </citation>
    <scope>NUCLEOTIDE SEQUENCE</scope>
</reference>
<sequence>MAMGEYVPIRSQFDVQQRSSSDERGSPNLWAYAFFPFTAYLLGALMTRTPFSLQKTRHGLAPPPSPYDHIVIFVGLVTINVPTSIAAAQLAPPTVVWTSPTCQDASVQTQDTSVDEAQHVSAPALSSQPAHETVPRCGALALSSQLIQERVPHHEIEEVEAQAKTEAHGTDCALEANVDCFTNLRRSHSLRAVVVRAINGLFTRASMILDNTFPSTFNNIFEEEKLSNFNRILSRAATMAMGEYVAIRSQLDVKQRSGLNEKSPQTRV</sequence>
<evidence type="ECO:0000256" key="1">
    <source>
        <dbReference type="SAM" id="MobiDB-lite"/>
    </source>
</evidence>
<evidence type="ECO:0000313" key="3">
    <source>
        <dbReference type="Proteomes" id="UP001151760"/>
    </source>
</evidence>
<proteinExistence type="predicted"/>
<accession>A0ABQ4WYZ1</accession>
<protein>
    <submittedName>
        <fullName evidence="2">Uncharacterized protein</fullName>
    </submittedName>
</protein>
<reference evidence="2" key="2">
    <citation type="submission" date="2022-01" db="EMBL/GenBank/DDBJ databases">
        <authorList>
            <person name="Yamashiro T."/>
            <person name="Shiraishi A."/>
            <person name="Satake H."/>
            <person name="Nakayama K."/>
        </authorList>
    </citation>
    <scope>NUCLEOTIDE SEQUENCE</scope>
</reference>
<organism evidence="2 3">
    <name type="scientific">Tanacetum coccineum</name>
    <dbReference type="NCBI Taxonomy" id="301880"/>
    <lineage>
        <taxon>Eukaryota</taxon>
        <taxon>Viridiplantae</taxon>
        <taxon>Streptophyta</taxon>
        <taxon>Embryophyta</taxon>
        <taxon>Tracheophyta</taxon>
        <taxon>Spermatophyta</taxon>
        <taxon>Magnoliopsida</taxon>
        <taxon>eudicotyledons</taxon>
        <taxon>Gunneridae</taxon>
        <taxon>Pentapetalae</taxon>
        <taxon>asterids</taxon>
        <taxon>campanulids</taxon>
        <taxon>Asterales</taxon>
        <taxon>Asteraceae</taxon>
        <taxon>Asteroideae</taxon>
        <taxon>Anthemideae</taxon>
        <taxon>Anthemidinae</taxon>
        <taxon>Tanacetum</taxon>
    </lineage>
</organism>
<dbReference type="EMBL" id="BQNB010009050">
    <property type="protein sequence ID" value="GJS58013.1"/>
    <property type="molecule type" value="Genomic_DNA"/>
</dbReference>
<comment type="caution">
    <text evidence="2">The sequence shown here is derived from an EMBL/GenBank/DDBJ whole genome shotgun (WGS) entry which is preliminary data.</text>
</comment>
<dbReference type="Proteomes" id="UP001151760">
    <property type="component" value="Unassembled WGS sequence"/>
</dbReference>
<name>A0ABQ4WYZ1_9ASTR</name>
<evidence type="ECO:0000313" key="2">
    <source>
        <dbReference type="EMBL" id="GJS58013.1"/>
    </source>
</evidence>
<keyword evidence="3" id="KW-1185">Reference proteome</keyword>